<feature type="compositionally biased region" description="Basic and acidic residues" evidence="1">
    <location>
        <begin position="503"/>
        <end position="513"/>
    </location>
</feature>
<organism evidence="2 3">
    <name type="scientific">Rhizoclosmatium globosum</name>
    <dbReference type="NCBI Taxonomy" id="329046"/>
    <lineage>
        <taxon>Eukaryota</taxon>
        <taxon>Fungi</taxon>
        <taxon>Fungi incertae sedis</taxon>
        <taxon>Chytridiomycota</taxon>
        <taxon>Chytridiomycota incertae sedis</taxon>
        <taxon>Chytridiomycetes</taxon>
        <taxon>Chytridiales</taxon>
        <taxon>Chytriomycetaceae</taxon>
        <taxon>Rhizoclosmatium</taxon>
    </lineage>
</organism>
<feature type="compositionally biased region" description="Polar residues" evidence="1">
    <location>
        <begin position="571"/>
        <end position="582"/>
    </location>
</feature>
<dbReference type="OrthoDB" id="2162361at2759"/>
<feature type="compositionally biased region" description="Polar residues" evidence="1">
    <location>
        <begin position="518"/>
        <end position="543"/>
    </location>
</feature>
<feature type="compositionally biased region" description="Basic and acidic residues" evidence="1">
    <location>
        <begin position="827"/>
        <end position="840"/>
    </location>
</feature>
<feature type="compositionally biased region" description="Low complexity" evidence="1">
    <location>
        <begin position="719"/>
        <end position="735"/>
    </location>
</feature>
<feature type="compositionally biased region" description="Low complexity" evidence="1">
    <location>
        <begin position="800"/>
        <end position="817"/>
    </location>
</feature>
<reference evidence="2 3" key="1">
    <citation type="submission" date="2016-07" db="EMBL/GenBank/DDBJ databases">
        <title>Pervasive Adenine N6-methylation of Active Genes in Fungi.</title>
        <authorList>
            <consortium name="DOE Joint Genome Institute"/>
            <person name="Mondo S.J."/>
            <person name="Dannebaum R.O."/>
            <person name="Kuo R.C."/>
            <person name="Labutti K."/>
            <person name="Haridas S."/>
            <person name="Kuo A."/>
            <person name="Salamov A."/>
            <person name="Ahrendt S.R."/>
            <person name="Lipzen A."/>
            <person name="Sullivan W."/>
            <person name="Andreopoulos W.B."/>
            <person name="Clum A."/>
            <person name="Lindquist E."/>
            <person name="Daum C."/>
            <person name="Ramamoorthy G.K."/>
            <person name="Gryganskyi A."/>
            <person name="Culley D."/>
            <person name="Magnuson J.K."/>
            <person name="James T.Y."/>
            <person name="O'Malley M.A."/>
            <person name="Stajich J.E."/>
            <person name="Spatafora J.W."/>
            <person name="Visel A."/>
            <person name="Grigoriev I.V."/>
        </authorList>
    </citation>
    <scope>NUCLEOTIDE SEQUENCE [LARGE SCALE GENOMIC DNA]</scope>
    <source>
        <strain evidence="2 3">JEL800</strain>
    </source>
</reference>
<feature type="compositionally biased region" description="Basic and acidic residues" evidence="1">
    <location>
        <begin position="354"/>
        <end position="380"/>
    </location>
</feature>
<feature type="compositionally biased region" description="Basic and acidic residues" evidence="1">
    <location>
        <begin position="935"/>
        <end position="945"/>
    </location>
</feature>
<evidence type="ECO:0000313" key="3">
    <source>
        <dbReference type="Proteomes" id="UP000193642"/>
    </source>
</evidence>
<feature type="compositionally biased region" description="Low complexity" evidence="1">
    <location>
        <begin position="492"/>
        <end position="502"/>
    </location>
</feature>
<dbReference type="EMBL" id="MCGO01000023">
    <property type="protein sequence ID" value="ORY44116.1"/>
    <property type="molecule type" value="Genomic_DNA"/>
</dbReference>
<feature type="compositionally biased region" description="Polar residues" evidence="1">
    <location>
        <begin position="468"/>
        <end position="483"/>
    </location>
</feature>
<feature type="compositionally biased region" description="Low complexity" evidence="1">
    <location>
        <begin position="442"/>
        <end position="467"/>
    </location>
</feature>
<feature type="compositionally biased region" description="Polar residues" evidence="1">
    <location>
        <begin position="381"/>
        <end position="404"/>
    </location>
</feature>
<feature type="compositionally biased region" description="Polar residues" evidence="1">
    <location>
        <begin position="323"/>
        <end position="337"/>
    </location>
</feature>
<name>A0A1Y2CB04_9FUNG</name>
<accession>A0A1Y2CB04</accession>
<feature type="compositionally biased region" description="Polar residues" evidence="1">
    <location>
        <begin position="782"/>
        <end position="799"/>
    </location>
</feature>
<comment type="caution">
    <text evidence="2">The sequence shown here is derived from an EMBL/GenBank/DDBJ whole genome shotgun (WGS) entry which is preliminary data.</text>
</comment>
<evidence type="ECO:0000256" key="1">
    <source>
        <dbReference type="SAM" id="MobiDB-lite"/>
    </source>
</evidence>
<gene>
    <name evidence="2" type="ORF">BCR33DRAFT_850751</name>
</gene>
<dbReference type="AlphaFoldDB" id="A0A1Y2CB04"/>
<feature type="compositionally biased region" description="Polar residues" evidence="1">
    <location>
        <begin position="705"/>
        <end position="718"/>
    </location>
</feature>
<dbReference type="Proteomes" id="UP000193642">
    <property type="component" value="Unassembled WGS sequence"/>
</dbReference>
<feature type="compositionally biased region" description="Low complexity" evidence="1">
    <location>
        <begin position="649"/>
        <end position="666"/>
    </location>
</feature>
<protein>
    <submittedName>
        <fullName evidence="2">Uncharacterized protein</fullName>
    </submittedName>
</protein>
<feature type="compositionally biased region" description="Polar residues" evidence="1">
    <location>
        <begin position="759"/>
        <end position="775"/>
    </location>
</feature>
<proteinExistence type="predicted"/>
<feature type="compositionally biased region" description="Low complexity" evidence="1">
    <location>
        <begin position="681"/>
        <end position="696"/>
    </location>
</feature>
<feature type="compositionally biased region" description="Basic and acidic residues" evidence="1">
    <location>
        <begin position="601"/>
        <end position="614"/>
    </location>
</feature>
<evidence type="ECO:0000313" key="2">
    <source>
        <dbReference type="EMBL" id="ORY44116.1"/>
    </source>
</evidence>
<feature type="compositionally biased region" description="Polar residues" evidence="1">
    <location>
        <begin position="908"/>
        <end position="925"/>
    </location>
</feature>
<sequence>MESPQRERNDLPQSYNMRRTKHPNQHILAETSQQLAQALRNLDFGDKHLPPTTSLRALVWQGRVTQLHQSFQLSSSFQSAFTGVFKYLVLLTDCLVVAKPLEPLTIDTGDKMQVGNIIRFSDLEVTQVGNFREYRNVLTFMFDETTTFQISIPSTSELNSLLSQLEPKNVISPISQQCVPMFDEIQVEDIDSNLEEDGDSTDGPDMPTDAEIRNLLNNATISNSTDLALSSTTAVFGDDSRSVHPTVKLHETEFTHPPTDVELDEILKMAANVEGLLDLISPSTGFSGTIDSHTVKALQKRAPSPVVSHSNSRAHRTSEIPLLQTNNTPLSAKASNEMNRRAHGDITLNPNGESDSKERRPSKVRFTDSEAAKRDYDKPWSRNSASFTRASRSVSPVGKNQTETAVVAPKSTSSRRHSENSKQHKVIISINVEERDTKTTRSRSTSVESPDKLSSSRQSSDSKISQSFKMTKPQSPQLFNPVQQVKIRPFSDPDAYDASISDSSRDSLSDSKRPNKSHLGSSIYQDLQGHSTRPSLGANTITPDPSPRPKCNTNIDHDSTQSKSDGRRKSSVSQKQNSTIKPSTPVKKPAWNGTSATVTRKSFDEARAQTERRLSRASTPTSSKASIFVQIPHSKPATPSTGERERGRSTTPRPTTPKTPVQKPQPQEIASSPSYMRPTKSSQTRSVSNSVVQNVSEQPKGSEDNFITPQGSFNQIETKNLSWKSSLSKSPLRSSAHFEPALSQSESKPVKSILRPETPQKQQSYTKPNDYTSYSGIPVSKVGNQNVQDSVHMNRPSSISTQVRQSTASSSSSQKQSNIALYNQGEAQHRDRYQRRRSESEASPGSGKIGKMTRALSVDVRKKPPTTPVPQKAYMSPTVASQRRSKEFLSEDFDNNVEYLDEAKHSRQSSVRSQDTGSTVRSRNPSIKGLNEPRLPGKKEKPRWQ</sequence>
<keyword evidence="3" id="KW-1185">Reference proteome</keyword>
<feature type="region of interest" description="Disordered" evidence="1">
    <location>
        <begin position="299"/>
        <end position="945"/>
    </location>
</feature>
<feature type="compositionally biased region" description="Polar residues" evidence="1">
    <location>
        <begin position="616"/>
        <end position="625"/>
    </location>
</feature>
<feature type="compositionally biased region" description="Basic and acidic residues" evidence="1">
    <location>
        <begin position="555"/>
        <end position="568"/>
    </location>
</feature>